<protein>
    <submittedName>
        <fullName evidence="2">Phosphotransferase enzyme family protein</fullName>
    </submittedName>
</protein>
<sequence>MEILNGGRDNAIFKQGNHVLRPLNPWSPSVHQLLTFLYNNGFHACPEVIGIEGGQEILRFVEGDTSNYPLAGPIATDTALMSAGALLRDFHDVSAQFLVSESAQHLPWMLTPRPPFEVICHGDYAPYNVALDGEHVVGVFDFDTAHPAPRLWDVAYAVYCWAPFKTNEYDKLGDINTQAKRAALFCDAYGLSAPEKAGLVDAMIERLQALVDFMMGEAEKGNAAFADNIADGHHLSYLDDIAYLNTHREQIEAALK</sequence>
<accession>A0A1I5J8K5</accession>
<dbReference type="STRING" id="1121869.SAMN03084138_00032"/>
<dbReference type="OrthoDB" id="236897at2"/>
<reference evidence="2 3" key="1">
    <citation type="submission" date="2016-10" db="EMBL/GenBank/DDBJ databases">
        <authorList>
            <person name="de Groot N.N."/>
        </authorList>
    </citation>
    <scope>NUCLEOTIDE SEQUENCE [LARGE SCALE GENOMIC DNA]</scope>
    <source>
        <strain evidence="2 3">DSM 15893</strain>
    </source>
</reference>
<dbReference type="InterPro" id="IPR011009">
    <property type="entry name" value="Kinase-like_dom_sf"/>
</dbReference>
<proteinExistence type="predicted"/>
<keyword evidence="2" id="KW-0808">Transferase</keyword>
<dbReference type="Pfam" id="PF01636">
    <property type="entry name" value="APH"/>
    <property type="match status" value="1"/>
</dbReference>
<dbReference type="GeneID" id="35873637"/>
<dbReference type="GO" id="GO:0016740">
    <property type="term" value="F:transferase activity"/>
    <property type="evidence" value="ECO:0007669"/>
    <property type="project" value="UniProtKB-KW"/>
</dbReference>
<evidence type="ECO:0000313" key="2">
    <source>
        <dbReference type="EMBL" id="SFO68970.1"/>
    </source>
</evidence>
<dbReference type="Proteomes" id="UP000182692">
    <property type="component" value="Unassembled WGS sequence"/>
</dbReference>
<dbReference type="RefSeq" id="WP_017017820.1">
    <property type="nucleotide sequence ID" value="NZ_FOWR01000001.1"/>
</dbReference>
<name>A0A1I5J8K5_9GAMM</name>
<evidence type="ECO:0000313" key="3">
    <source>
        <dbReference type="Proteomes" id="UP000182692"/>
    </source>
</evidence>
<feature type="domain" description="Aminoglycoside phosphotransferase" evidence="1">
    <location>
        <begin position="108"/>
        <end position="162"/>
    </location>
</feature>
<dbReference type="EMBL" id="FOWR01000001">
    <property type="protein sequence ID" value="SFO68970.1"/>
    <property type="molecule type" value="Genomic_DNA"/>
</dbReference>
<dbReference type="AlphaFoldDB" id="A0A1I5J8K5"/>
<organism evidence="2 3">
    <name type="scientific">Enterovibrio norvegicus DSM 15893</name>
    <dbReference type="NCBI Taxonomy" id="1121869"/>
    <lineage>
        <taxon>Bacteria</taxon>
        <taxon>Pseudomonadati</taxon>
        <taxon>Pseudomonadota</taxon>
        <taxon>Gammaproteobacteria</taxon>
        <taxon>Vibrionales</taxon>
        <taxon>Vibrionaceae</taxon>
        <taxon>Enterovibrio</taxon>
    </lineage>
</organism>
<evidence type="ECO:0000259" key="1">
    <source>
        <dbReference type="Pfam" id="PF01636"/>
    </source>
</evidence>
<gene>
    <name evidence="2" type="ORF">SAMN03084138_00032</name>
</gene>
<dbReference type="InterPro" id="IPR002575">
    <property type="entry name" value="Aminoglycoside_PTrfase"/>
</dbReference>
<dbReference type="Gene3D" id="3.90.1200.10">
    <property type="match status" value="1"/>
</dbReference>
<dbReference type="SUPFAM" id="SSF56112">
    <property type="entry name" value="Protein kinase-like (PK-like)"/>
    <property type="match status" value="1"/>
</dbReference>